<evidence type="ECO:0000313" key="2">
    <source>
        <dbReference type="EMBL" id="KAF2434182.1"/>
    </source>
</evidence>
<accession>A0A9P4U2Q4</accession>
<keyword evidence="3" id="KW-1185">Reference proteome</keyword>
<reference evidence="2" key="1">
    <citation type="journal article" date="2020" name="Stud. Mycol.">
        <title>101 Dothideomycetes genomes: a test case for predicting lifestyles and emergence of pathogens.</title>
        <authorList>
            <person name="Haridas S."/>
            <person name="Albert R."/>
            <person name="Binder M."/>
            <person name="Bloem J."/>
            <person name="Labutti K."/>
            <person name="Salamov A."/>
            <person name="Andreopoulos B."/>
            <person name="Baker S."/>
            <person name="Barry K."/>
            <person name="Bills G."/>
            <person name="Bluhm B."/>
            <person name="Cannon C."/>
            <person name="Castanera R."/>
            <person name="Culley D."/>
            <person name="Daum C."/>
            <person name="Ezra D."/>
            <person name="Gonzalez J."/>
            <person name="Henrissat B."/>
            <person name="Kuo A."/>
            <person name="Liang C."/>
            <person name="Lipzen A."/>
            <person name="Lutzoni F."/>
            <person name="Magnuson J."/>
            <person name="Mondo S."/>
            <person name="Nolan M."/>
            <person name="Ohm R."/>
            <person name="Pangilinan J."/>
            <person name="Park H.-J."/>
            <person name="Ramirez L."/>
            <person name="Alfaro M."/>
            <person name="Sun H."/>
            <person name="Tritt A."/>
            <person name="Yoshinaga Y."/>
            <person name="Zwiers L.-H."/>
            <person name="Turgeon B."/>
            <person name="Goodwin S."/>
            <person name="Spatafora J."/>
            <person name="Crous P."/>
            <person name="Grigoriev I."/>
        </authorList>
    </citation>
    <scope>NUCLEOTIDE SEQUENCE</scope>
    <source>
        <strain evidence="2">CBS 130266</strain>
    </source>
</reference>
<evidence type="ECO:0000313" key="3">
    <source>
        <dbReference type="Proteomes" id="UP000800235"/>
    </source>
</evidence>
<dbReference type="Proteomes" id="UP000800235">
    <property type="component" value="Unassembled WGS sequence"/>
</dbReference>
<comment type="caution">
    <text evidence="2">The sequence shown here is derived from an EMBL/GenBank/DDBJ whole genome shotgun (WGS) entry which is preliminary data.</text>
</comment>
<sequence length="371" mass="42790">MWDYEFPVPRACFHSSGLEGDENMLVMHLLITNNKWYLYGFTFSHLQLAMGRHFGGASQGIPLSELSLSTGYEVARRRGFIFRRSMDADEKVYEKHDIRAAIFEDKLYIHHRQSFSFEKNLADLAEWWINRGRNSLTMNVCKHVGYAPNLLTSYDTLRDTVLDLLWREEVTHKENERHPRNCFRKIAGVKSCDSCFTEYQITLVGLGPEKIEIILDAWHMLGRGRKLEDPIWQAMCGEKKSEDDGDLKDTPIMRERVPGSLKAVFENGNAIFDNRSPTEIIRDDEITRLASEEAPNDTSQEIRKKKTSKFTNRRRKAGQQHHTMGEEQAATLNGGEFSGDLNAHNQGRRSEAGADELVVQWERKPLKPKRD</sequence>
<dbReference type="AlphaFoldDB" id="A0A9P4U2Q4"/>
<gene>
    <name evidence="2" type="ORF">EJ08DRAFT_646630</name>
</gene>
<dbReference type="OrthoDB" id="3766406at2759"/>
<evidence type="ECO:0000256" key="1">
    <source>
        <dbReference type="SAM" id="MobiDB-lite"/>
    </source>
</evidence>
<protein>
    <submittedName>
        <fullName evidence="2">Uncharacterized protein</fullName>
    </submittedName>
</protein>
<name>A0A9P4U2Q4_9PEZI</name>
<proteinExistence type="predicted"/>
<dbReference type="EMBL" id="MU007017">
    <property type="protein sequence ID" value="KAF2434182.1"/>
    <property type="molecule type" value="Genomic_DNA"/>
</dbReference>
<feature type="compositionally biased region" description="Basic residues" evidence="1">
    <location>
        <begin position="303"/>
        <end position="319"/>
    </location>
</feature>
<organism evidence="2 3">
    <name type="scientific">Tothia fuscella</name>
    <dbReference type="NCBI Taxonomy" id="1048955"/>
    <lineage>
        <taxon>Eukaryota</taxon>
        <taxon>Fungi</taxon>
        <taxon>Dikarya</taxon>
        <taxon>Ascomycota</taxon>
        <taxon>Pezizomycotina</taxon>
        <taxon>Dothideomycetes</taxon>
        <taxon>Pleosporomycetidae</taxon>
        <taxon>Venturiales</taxon>
        <taxon>Cylindrosympodiaceae</taxon>
        <taxon>Tothia</taxon>
    </lineage>
</organism>
<feature type="region of interest" description="Disordered" evidence="1">
    <location>
        <begin position="290"/>
        <end position="371"/>
    </location>
</feature>